<feature type="transmembrane region" description="Helical" evidence="7">
    <location>
        <begin position="230"/>
        <end position="251"/>
    </location>
</feature>
<proteinExistence type="inferred from homology"/>
<keyword evidence="10" id="KW-1185">Reference proteome</keyword>
<dbReference type="PANTHER" id="PTHR40074">
    <property type="entry name" value="O-ACETYLTRANSFERASE WECH"/>
    <property type="match status" value="1"/>
</dbReference>
<keyword evidence="4 7" id="KW-0812">Transmembrane</keyword>
<feature type="transmembrane region" description="Helical" evidence="7">
    <location>
        <begin position="328"/>
        <end position="351"/>
    </location>
</feature>
<dbReference type="Proteomes" id="UP001276150">
    <property type="component" value="Unassembled WGS sequence"/>
</dbReference>
<dbReference type="Pfam" id="PF01757">
    <property type="entry name" value="Acyl_transf_3"/>
    <property type="match status" value="1"/>
</dbReference>
<evidence type="ECO:0000256" key="7">
    <source>
        <dbReference type="SAM" id="Phobius"/>
    </source>
</evidence>
<feature type="transmembrane region" description="Helical" evidence="7">
    <location>
        <begin position="58"/>
        <end position="79"/>
    </location>
</feature>
<gene>
    <name evidence="9" type="ORF">ORD21_08115</name>
</gene>
<sequence length="362" mass="41027">MVPPSEAEAFTKQGKSQKLTAIDLFRGLTILEVVAHHTSGIVLRYAVPDTLNYWVLEWINRTLHFAVPAFVFLSAMVLTRSLLKDFNPRRYFLRRATRGAWPYLLWSVLYIFWYVATGQRPQETLSDPAKWSFFLLNGKASYHLYFLLVALQVYLIIPLLLPLARRKLSIPVMLLLGAAVQIVIYLLNREALHIPYPASTVLWYMLPVMVGAAVGARLDEFPAWWRKYRLALLAATAATYAVYLPLALAYVRQEGVNPLLYSSASWAYTMLMALMVLGLAYSLQRFTATWRIWLSIIGTFSLQIYLIHPALLQALQTMRAPGGDPSSIALTMVGYFLVALIIPTVTALVLVDTRLSKFMFGR</sequence>
<comment type="caution">
    <text evidence="9">The sequence shown here is derived from an EMBL/GenBank/DDBJ whole genome shotgun (WGS) entry which is preliminary data.</text>
</comment>
<dbReference type="PANTHER" id="PTHR40074:SF2">
    <property type="entry name" value="O-ACETYLTRANSFERASE WECH"/>
    <property type="match status" value="1"/>
</dbReference>
<dbReference type="EMBL" id="JAPMIV010000011">
    <property type="protein sequence ID" value="MDV6374552.1"/>
    <property type="molecule type" value="Genomic_DNA"/>
</dbReference>
<feature type="transmembrane region" description="Helical" evidence="7">
    <location>
        <begin position="168"/>
        <end position="188"/>
    </location>
</feature>
<feature type="transmembrane region" description="Helical" evidence="7">
    <location>
        <begin position="290"/>
        <end position="308"/>
    </location>
</feature>
<comment type="similarity">
    <text evidence="2">Belongs to the acyltransferase 3 family.</text>
</comment>
<dbReference type="InterPro" id="IPR002656">
    <property type="entry name" value="Acyl_transf_3_dom"/>
</dbReference>
<name>A0ABU4DQ45_9DEIO</name>
<feature type="transmembrane region" description="Helical" evidence="7">
    <location>
        <begin position="200"/>
        <end position="218"/>
    </location>
</feature>
<evidence type="ECO:0000256" key="2">
    <source>
        <dbReference type="ARBA" id="ARBA00007400"/>
    </source>
</evidence>
<evidence type="ECO:0000256" key="3">
    <source>
        <dbReference type="ARBA" id="ARBA00022475"/>
    </source>
</evidence>
<evidence type="ECO:0000256" key="1">
    <source>
        <dbReference type="ARBA" id="ARBA00004651"/>
    </source>
</evidence>
<accession>A0ABU4DQ45</accession>
<dbReference type="GO" id="GO:0016746">
    <property type="term" value="F:acyltransferase activity"/>
    <property type="evidence" value="ECO:0007669"/>
    <property type="project" value="UniProtKB-KW"/>
</dbReference>
<dbReference type="RefSeq" id="WP_317639870.1">
    <property type="nucleotide sequence ID" value="NZ_JAPMIV010000011.1"/>
</dbReference>
<keyword evidence="3" id="KW-1003">Cell membrane</keyword>
<evidence type="ECO:0000313" key="9">
    <source>
        <dbReference type="EMBL" id="MDV6374552.1"/>
    </source>
</evidence>
<evidence type="ECO:0000256" key="5">
    <source>
        <dbReference type="ARBA" id="ARBA00022989"/>
    </source>
</evidence>
<keyword evidence="6 7" id="KW-0472">Membrane</keyword>
<feature type="domain" description="Acyltransferase 3" evidence="8">
    <location>
        <begin position="21"/>
        <end position="345"/>
    </location>
</feature>
<comment type="subcellular location">
    <subcellularLocation>
        <location evidence="1">Cell membrane</location>
        <topology evidence="1">Multi-pass membrane protein</topology>
    </subcellularLocation>
</comment>
<reference evidence="9 10" key="1">
    <citation type="submission" date="2022-11" db="EMBL/GenBank/DDBJ databases">
        <title>Deinococcus ZS9-10, Low Temperature and Draught-tolerating, UV-resistant Bacteria from Continental Antarctica.</title>
        <authorList>
            <person name="Cheng L."/>
        </authorList>
    </citation>
    <scope>NUCLEOTIDE SEQUENCE [LARGE SCALE GENOMIC DNA]</scope>
    <source>
        <strain evidence="9 10">ZS9-10</strain>
    </source>
</reference>
<feature type="transmembrane region" description="Helical" evidence="7">
    <location>
        <begin position="263"/>
        <end position="283"/>
    </location>
</feature>
<organism evidence="9 10">
    <name type="scientific">Deinococcus arenicola</name>
    <dbReference type="NCBI Taxonomy" id="2994950"/>
    <lineage>
        <taxon>Bacteria</taxon>
        <taxon>Thermotogati</taxon>
        <taxon>Deinococcota</taxon>
        <taxon>Deinococci</taxon>
        <taxon>Deinococcales</taxon>
        <taxon>Deinococcaceae</taxon>
        <taxon>Deinococcus</taxon>
    </lineage>
</organism>
<keyword evidence="9" id="KW-0012">Acyltransferase</keyword>
<evidence type="ECO:0000256" key="6">
    <source>
        <dbReference type="ARBA" id="ARBA00023136"/>
    </source>
</evidence>
<evidence type="ECO:0000256" key="4">
    <source>
        <dbReference type="ARBA" id="ARBA00022692"/>
    </source>
</evidence>
<keyword evidence="5 7" id="KW-1133">Transmembrane helix</keyword>
<evidence type="ECO:0000313" key="10">
    <source>
        <dbReference type="Proteomes" id="UP001276150"/>
    </source>
</evidence>
<feature type="transmembrane region" description="Helical" evidence="7">
    <location>
        <begin position="142"/>
        <end position="161"/>
    </location>
</feature>
<protein>
    <submittedName>
        <fullName evidence="9">Acyltransferase</fullName>
    </submittedName>
</protein>
<keyword evidence="9" id="KW-0808">Transferase</keyword>
<feature type="transmembrane region" description="Helical" evidence="7">
    <location>
        <begin position="100"/>
        <end position="116"/>
    </location>
</feature>
<evidence type="ECO:0000259" key="8">
    <source>
        <dbReference type="Pfam" id="PF01757"/>
    </source>
</evidence>